<dbReference type="EMBL" id="JBHUHP010000006">
    <property type="protein sequence ID" value="MFD2091235.1"/>
    <property type="molecule type" value="Genomic_DNA"/>
</dbReference>
<dbReference type="InterPro" id="IPR037401">
    <property type="entry name" value="SnoaL-like"/>
</dbReference>
<sequence length="135" mass="14805">MQESSAVTDAWLRFCDGVTHGRVDRFDDIVSKEATSIVGTAPGEVVTDRAGMRFGFETEGVTLTSRRAVGFEEGSLGWVTDEPRFGFPDGTGMDCRVTAVLRKEGPAWRLVHAHFSVGVPDDEVVSLQQRWSSAR</sequence>
<organism evidence="2 3">
    <name type="scientific">Blastococcus deserti</name>
    <dbReference type="NCBI Taxonomy" id="2259033"/>
    <lineage>
        <taxon>Bacteria</taxon>
        <taxon>Bacillati</taxon>
        <taxon>Actinomycetota</taxon>
        <taxon>Actinomycetes</taxon>
        <taxon>Geodermatophilales</taxon>
        <taxon>Geodermatophilaceae</taxon>
        <taxon>Blastococcus</taxon>
    </lineage>
</organism>
<feature type="domain" description="SnoaL-like" evidence="1">
    <location>
        <begin position="10"/>
        <end position="119"/>
    </location>
</feature>
<evidence type="ECO:0000259" key="1">
    <source>
        <dbReference type="Pfam" id="PF13474"/>
    </source>
</evidence>
<accession>A0ABW4X7U8</accession>
<name>A0ABW4X7U8_9ACTN</name>
<keyword evidence="3" id="KW-1185">Reference proteome</keyword>
<evidence type="ECO:0000313" key="2">
    <source>
        <dbReference type="EMBL" id="MFD2091235.1"/>
    </source>
</evidence>
<dbReference type="InterPro" id="IPR032710">
    <property type="entry name" value="NTF2-like_dom_sf"/>
</dbReference>
<dbReference type="SUPFAM" id="SSF54427">
    <property type="entry name" value="NTF2-like"/>
    <property type="match status" value="1"/>
</dbReference>
<comment type="caution">
    <text evidence="2">The sequence shown here is derived from an EMBL/GenBank/DDBJ whole genome shotgun (WGS) entry which is preliminary data.</text>
</comment>
<dbReference type="Proteomes" id="UP001597402">
    <property type="component" value="Unassembled WGS sequence"/>
</dbReference>
<reference evidence="3" key="1">
    <citation type="journal article" date="2019" name="Int. J. Syst. Evol. Microbiol.">
        <title>The Global Catalogue of Microorganisms (GCM) 10K type strain sequencing project: providing services to taxonomists for standard genome sequencing and annotation.</title>
        <authorList>
            <consortium name="The Broad Institute Genomics Platform"/>
            <consortium name="The Broad Institute Genome Sequencing Center for Infectious Disease"/>
            <person name="Wu L."/>
            <person name="Ma J."/>
        </authorList>
    </citation>
    <scope>NUCLEOTIDE SEQUENCE [LARGE SCALE GENOMIC DNA]</scope>
    <source>
        <strain evidence="3">JCM 3338</strain>
    </source>
</reference>
<gene>
    <name evidence="2" type="ORF">ACFSHS_06555</name>
</gene>
<dbReference type="RefSeq" id="WP_376873318.1">
    <property type="nucleotide sequence ID" value="NZ_JBHUHP010000006.1"/>
</dbReference>
<dbReference type="Gene3D" id="3.10.450.50">
    <property type="match status" value="1"/>
</dbReference>
<proteinExistence type="predicted"/>
<evidence type="ECO:0000313" key="3">
    <source>
        <dbReference type="Proteomes" id="UP001597402"/>
    </source>
</evidence>
<protein>
    <submittedName>
        <fullName evidence="2">Nuclear transport factor 2 family protein</fullName>
    </submittedName>
</protein>
<dbReference type="Pfam" id="PF13474">
    <property type="entry name" value="SnoaL_3"/>
    <property type="match status" value="1"/>
</dbReference>